<evidence type="ECO:0000313" key="3">
    <source>
        <dbReference type="Proteomes" id="UP000770661"/>
    </source>
</evidence>
<evidence type="ECO:0000256" key="1">
    <source>
        <dbReference type="SAM" id="MobiDB-lite"/>
    </source>
</evidence>
<gene>
    <name evidence="2" type="ORF">GWK47_040316</name>
</gene>
<dbReference type="Proteomes" id="UP000770661">
    <property type="component" value="Unassembled WGS sequence"/>
</dbReference>
<sequence>MTKKIYNTCQQFLEEGRLENERRFKRTKILTVELGDRVYLKNIPKVGEPKKLQPFYEGPYRVMDKIGDVVLKVKRIRGGKTKIIHTDNVKVVPEGALTTANVRNIRQAFPWDEQGESSRDIEDEMDVRRNGRFPTYRETLEEMYGESGGQSPSDGVDEEAPTRPASPQAAGHSPRHSLDSAHGEAEIILPPRRVLRSNSSVPELPFIMSKPIEHRGRGK</sequence>
<dbReference type="EMBL" id="JACEEZ010006707">
    <property type="protein sequence ID" value="KAG0724583.1"/>
    <property type="molecule type" value="Genomic_DNA"/>
</dbReference>
<organism evidence="2 3">
    <name type="scientific">Chionoecetes opilio</name>
    <name type="common">Atlantic snow crab</name>
    <name type="synonym">Cancer opilio</name>
    <dbReference type="NCBI Taxonomy" id="41210"/>
    <lineage>
        <taxon>Eukaryota</taxon>
        <taxon>Metazoa</taxon>
        <taxon>Ecdysozoa</taxon>
        <taxon>Arthropoda</taxon>
        <taxon>Crustacea</taxon>
        <taxon>Multicrustacea</taxon>
        <taxon>Malacostraca</taxon>
        <taxon>Eumalacostraca</taxon>
        <taxon>Eucarida</taxon>
        <taxon>Decapoda</taxon>
        <taxon>Pleocyemata</taxon>
        <taxon>Brachyura</taxon>
        <taxon>Eubrachyura</taxon>
        <taxon>Majoidea</taxon>
        <taxon>Majidae</taxon>
        <taxon>Chionoecetes</taxon>
    </lineage>
</organism>
<proteinExistence type="predicted"/>
<protein>
    <submittedName>
        <fullName evidence="2">Uncharacterized protein</fullName>
    </submittedName>
</protein>
<name>A0A8J4YAV0_CHIOP</name>
<comment type="caution">
    <text evidence="2">The sequence shown here is derived from an EMBL/GenBank/DDBJ whole genome shotgun (WGS) entry which is preliminary data.</text>
</comment>
<dbReference type="AlphaFoldDB" id="A0A8J4YAV0"/>
<reference evidence="2" key="1">
    <citation type="submission" date="2020-07" db="EMBL/GenBank/DDBJ databases">
        <title>The High-quality genome of the commercially important snow crab, Chionoecetes opilio.</title>
        <authorList>
            <person name="Jeong J.-H."/>
            <person name="Ryu S."/>
        </authorList>
    </citation>
    <scope>NUCLEOTIDE SEQUENCE</scope>
    <source>
        <strain evidence="2">MADBK_172401_WGS</strain>
        <tissue evidence="2">Digestive gland</tissue>
    </source>
</reference>
<feature type="compositionally biased region" description="Basic and acidic residues" evidence="1">
    <location>
        <begin position="176"/>
        <end position="185"/>
    </location>
</feature>
<evidence type="ECO:0000313" key="2">
    <source>
        <dbReference type="EMBL" id="KAG0724583.1"/>
    </source>
</evidence>
<keyword evidence="3" id="KW-1185">Reference proteome</keyword>
<dbReference type="OrthoDB" id="6363960at2759"/>
<feature type="region of interest" description="Disordered" evidence="1">
    <location>
        <begin position="111"/>
        <end position="219"/>
    </location>
</feature>
<accession>A0A8J4YAV0</accession>